<evidence type="ECO:0000256" key="7">
    <source>
        <dbReference type="ARBA" id="ARBA00023012"/>
    </source>
</evidence>
<dbReference type="Pfam" id="PF00512">
    <property type="entry name" value="HisKA"/>
    <property type="match status" value="1"/>
</dbReference>
<dbReference type="SUPFAM" id="SSF55785">
    <property type="entry name" value="PYP-like sensor domain (PAS domain)"/>
    <property type="match status" value="1"/>
</dbReference>
<dbReference type="Gene3D" id="3.30.450.20">
    <property type="entry name" value="PAS domain"/>
    <property type="match status" value="1"/>
</dbReference>
<dbReference type="InterPro" id="IPR036890">
    <property type="entry name" value="HATPase_C_sf"/>
</dbReference>
<sequence length="370" mass="40018">MPEAPGSAPDPGSRARDGWDRVGLEDLPDGVVVVGGDGRVLAVNQAAVTLLGRDRAALVGAPVRRALPFQDTSGRRWWDLLPPDGRTTEPSVEATRRERLLLLPGGTEVLVTVGRGRSGPGGPTGTVLVCLRGTEERQRAETDAAGLIATVAHELRSPLTSVKQFTATLLRRWDRFSDDQKRLMLSTVEADADRVTRLVGDLLDVSGVDNGRLRVHRRPFDLPELVRSHVERLVLAGYDDDRFQLRLGPDLPEVWADPDRMAQVVTNLVENAVRHGAGTVTIDIAHDRAAHDLVLTVDDEGEGIEEENRPYVFSKFWHGGARSGTGLGLYVVRGLLEAHDGSIEVGRSPAGGARFEVRLPVGEPAAAVRG</sequence>
<keyword evidence="5" id="KW-0808">Transferase</keyword>
<dbReference type="SMART" id="SM00388">
    <property type="entry name" value="HisKA"/>
    <property type="match status" value="1"/>
</dbReference>
<reference evidence="10 11" key="1">
    <citation type="submission" date="2024-09" db="EMBL/GenBank/DDBJ databases">
        <authorList>
            <person name="Sun Q."/>
            <person name="Mori K."/>
        </authorList>
    </citation>
    <scope>NUCLEOTIDE SEQUENCE [LARGE SCALE GENOMIC DNA]</scope>
    <source>
        <strain evidence="10 11">TISTR 1856</strain>
    </source>
</reference>
<protein>
    <recommendedName>
        <fullName evidence="3">histidine kinase</fullName>
        <ecNumber evidence="3">2.7.13.3</ecNumber>
    </recommendedName>
</protein>
<keyword evidence="6 10" id="KW-0418">Kinase</keyword>
<feature type="domain" description="Histidine kinase" evidence="8">
    <location>
        <begin position="150"/>
        <end position="363"/>
    </location>
</feature>
<dbReference type="InterPro" id="IPR036097">
    <property type="entry name" value="HisK_dim/P_sf"/>
</dbReference>
<dbReference type="Pfam" id="PF08448">
    <property type="entry name" value="PAS_4"/>
    <property type="match status" value="1"/>
</dbReference>
<evidence type="ECO:0000313" key="11">
    <source>
        <dbReference type="Proteomes" id="UP001589748"/>
    </source>
</evidence>
<dbReference type="InterPro" id="IPR013656">
    <property type="entry name" value="PAS_4"/>
</dbReference>
<dbReference type="PROSITE" id="PS50112">
    <property type="entry name" value="PAS"/>
    <property type="match status" value="1"/>
</dbReference>
<dbReference type="InterPro" id="IPR005467">
    <property type="entry name" value="His_kinase_dom"/>
</dbReference>
<dbReference type="Pfam" id="PF02518">
    <property type="entry name" value="HATPase_c"/>
    <property type="match status" value="1"/>
</dbReference>
<dbReference type="Proteomes" id="UP001589748">
    <property type="component" value="Unassembled WGS sequence"/>
</dbReference>
<keyword evidence="4" id="KW-0597">Phosphoprotein</keyword>
<dbReference type="InterPro" id="IPR003661">
    <property type="entry name" value="HisK_dim/P_dom"/>
</dbReference>
<dbReference type="PRINTS" id="PR00344">
    <property type="entry name" value="BCTRLSENSOR"/>
</dbReference>
<dbReference type="EC" id="2.7.13.3" evidence="3"/>
<dbReference type="GO" id="GO:0016301">
    <property type="term" value="F:kinase activity"/>
    <property type="evidence" value="ECO:0007669"/>
    <property type="project" value="UniProtKB-KW"/>
</dbReference>
<evidence type="ECO:0000256" key="6">
    <source>
        <dbReference type="ARBA" id="ARBA00022777"/>
    </source>
</evidence>
<evidence type="ECO:0000259" key="9">
    <source>
        <dbReference type="PROSITE" id="PS50112"/>
    </source>
</evidence>
<evidence type="ECO:0000256" key="3">
    <source>
        <dbReference type="ARBA" id="ARBA00012438"/>
    </source>
</evidence>
<dbReference type="InterPro" id="IPR035965">
    <property type="entry name" value="PAS-like_dom_sf"/>
</dbReference>
<dbReference type="InterPro" id="IPR050736">
    <property type="entry name" value="Sensor_HK_Regulatory"/>
</dbReference>
<dbReference type="PROSITE" id="PS50109">
    <property type="entry name" value="HIS_KIN"/>
    <property type="match status" value="1"/>
</dbReference>
<organism evidence="10 11">
    <name type="scientific">Kineococcus gynurae</name>
    <dbReference type="NCBI Taxonomy" id="452979"/>
    <lineage>
        <taxon>Bacteria</taxon>
        <taxon>Bacillati</taxon>
        <taxon>Actinomycetota</taxon>
        <taxon>Actinomycetes</taxon>
        <taxon>Kineosporiales</taxon>
        <taxon>Kineosporiaceae</taxon>
        <taxon>Kineococcus</taxon>
    </lineage>
</organism>
<dbReference type="InterPro" id="IPR004358">
    <property type="entry name" value="Sig_transdc_His_kin-like_C"/>
</dbReference>
<accession>A0ABV5LXW4</accession>
<dbReference type="RefSeq" id="WP_380136493.1">
    <property type="nucleotide sequence ID" value="NZ_JBHLUI010000007.1"/>
</dbReference>
<dbReference type="Gene3D" id="3.30.565.10">
    <property type="entry name" value="Histidine kinase-like ATPase, C-terminal domain"/>
    <property type="match status" value="1"/>
</dbReference>
<dbReference type="InterPro" id="IPR000014">
    <property type="entry name" value="PAS"/>
</dbReference>
<gene>
    <name evidence="10" type="ORF">ACFFVI_18420</name>
</gene>
<dbReference type="SUPFAM" id="SSF47384">
    <property type="entry name" value="Homodimeric domain of signal transducing histidine kinase"/>
    <property type="match status" value="1"/>
</dbReference>
<evidence type="ECO:0000256" key="5">
    <source>
        <dbReference type="ARBA" id="ARBA00022679"/>
    </source>
</evidence>
<keyword evidence="7" id="KW-0902">Two-component regulatory system</keyword>
<dbReference type="PANTHER" id="PTHR43711:SF1">
    <property type="entry name" value="HISTIDINE KINASE 1"/>
    <property type="match status" value="1"/>
</dbReference>
<dbReference type="PANTHER" id="PTHR43711">
    <property type="entry name" value="TWO-COMPONENT HISTIDINE KINASE"/>
    <property type="match status" value="1"/>
</dbReference>
<keyword evidence="11" id="KW-1185">Reference proteome</keyword>
<name>A0ABV5LXW4_9ACTN</name>
<dbReference type="EMBL" id="JBHMDM010000013">
    <property type="protein sequence ID" value="MFB9378937.1"/>
    <property type="molecule type" value="Genomic_DNA"/>
</dbReference>
<dbReference type="SMART" id="SM00387">
    <property type="entry name" value="HATPase_c"/>
    <property type="match status" value="1"/>
</dbReference>
<comment type="subcellular location">
    <subcellularLocation>
        <location evidence="2">Cell membrane</location>
    </subcellularLocation>
</comment>
<evidence type="ECO:0000256" key="4">
    <source>
        <dbReference type="ARBA" id="ARBA00022553"/>
    </source>
</evidence>
<evidence type="ECO:0000256" key="2">
    <source>
        <dbReference type="ARBA" id="ARBA00004236"/>
    </source>
</evidence>
<comment type="catalytic activity">
    <reaction evidence="1">
        <text>ATP + protein L-histidine = ADP + protein N-phospho-L-histidine.</text>
        <dbReference type="EC" id="2.7.13.3"/>
    </reaction>
</comment>
<proteinExistence type="predicted"/>
<dbReference type="CDD" id="cd00082">
    <property type="entry name" value="HisKA"/>
    <property type="match status" value="1"/>
</dbReference>
<evidence type="ECO:0000256" key="1">
    <source>
        <dbReference type="ARBA" id="ARBA00000085"/>
    </source>
</evidence>
<dbReference type="SMART" id="SM00091">
    <property type="entry name" value="PAS"/>
    <property type="match status" value="1"/>
</dbReference>
<evidence type="ECO:0000313" key="10">
    <source>
        <dbReference type="EMBL" id="MFB9378937.1"/>
    </source>
</evidence>
<evidence type="ECO:0000259" key="8">
    <source>
        <dbReference type="PROSITE" id="PS50109"/>
    </source>
</evidence>
<comment type="caution">
    <text evidence="10">The sequence shown here is derived from an EMBL/GenBank/DDBJ whole genome shotgun (WGS) entry which is preliminary data.</text>
</comment>
<dbReference type="InterPro" id="IPR003594">
    <property type="entry name" value="HATPase_dom"/>
</dbReference>
<dbReference type="SUPFAM" id="SSF55874">
    <property type="entry name" value="ATPase domain of HSP90 chaperone/DNA topoisomerase II/histidine kinase"/>
    <property type="match status" value="1"/>
</dbReference>
<feature type="domain" description="PAS" evidence="9">
    <location>
        <begin position="24"/>
        <end position="60"/>
    </location>
</feature>
<dbReference type="Gene3D" id="1.10.287.130">
    <property type="match status" value="1"/>
</dbReference>